<sequence>MVGLCTKWLEKGVDSMRVIAGEHKGRQLQPVPNRLTRPTTDKVKEALFQMIGPYFEGGACLDLFAGSGGLGIEALSRGMDQAIFVDKHPKAIATIYENLKTLKLQDYAEVYKNDAYRAIKAAGKRGLSFRLVFLDPPYEKFSYEELVDSLVEHNVVNEETVIVCEHSSEQSLPDSFGSFTCFRHETYSSIISISLYKQE</sequence>
<evidence type="ECO:0000313" key="3">
    <source>
        <dbReference type="EMBL" id="WIF99853.1"/>
    </source>
</evidence>
<dbReference type="PANTHER" id="PTHR43542:SF1">
    <property type="entry name" value="METHYLTRANSFERASE"/>
    <property type="match status" value="1"/>
</dbReference>
<dbReference type="NCBIfam" id="TIGR00095">
    <property type="entry name" value="16S rRNA (guanine(966)-N(2))-methyltransferase RsmD"/>
    <property type="match status" value="1"/>
</dbReference>
<dbReference type="CDD" id="cd02440">
    <property type="entry name" value="AdoMet_MTases"/>
    <property type="match status" value="1"/>
</dbReference>
<dbReference type="SUPFAM" id="SSF53335">
    <property type="entry name" value="S-adenosyl-L-methionine-dependent methyltransferases"/>
    <property type="match status" value="1"/>
</dbReference>
<keyword evidence="1 3" id="KW-0489">Methyltransferase</keyword>
<reference evidence="3 4" key="1">
    <citation type="submission" date="2023-05" db="EMBL/GenBank/DDBJ databases">
        <title>Comparative genomics reveals the evidence of polycyclic aromatic hydrocarbons degradation in moderately halophilic genus Pontibacillus.</title>
        <authorList>
            <person name="Yang H."/>
            <person name="Qian Z."/>
        </authorList>
    </citation>
    <scope>NUCLEOTIDE SEQUENCE [LARGE SCALE GENOMIC DNA]</scope>
    <source>
        <strain evidence="4">HN14</strain>
    </source>
</reference>
<dbReference type="Gene3D" id="3.40.50.150">
    <property type="entry name" value="Vaccinia Virus protein VP39"/>
    <property type="match status" value="1"/>
</dbReference>
<organism evidence="3 4">
    <name type="scientific">Pontibacillus chungwhensis</name>
    <dbReference type="NCBI Taxonomy" id="265426"/>
    <lineage>
        <taxon>Bacteria</taxon>
        <taxon>Bacillati</taxon>
        <taxon>Bacillota</taxon>
        <taxon>Bacilli</taxon>
        <taxon>Bacillales</taxon>
        <taxon>Bacillaceae</taxon>
        <taxon>Pontibacillus</taxon>
    </lineage>
</organism>
<protein>
    <submittedName>
        <fullName evidence="3">16S rRNA (Guanine(966)-N(2))-methyltransferase RsmD</fullName>
        <ecNumber evidence="3">2.1.1.171</ecNumber>
    </submittedName>
</protein>
<evidence type="ECO:0000256" key="1">
    <source>
        <dbReference type="ARBA" id="ARBA00022603"/>
    </source>
</evidence>
<accession>A0ABY8V321</accession>
<dbReference type="RefSeq" id="WP_255686793.1">
    <property type="nucleotide sequence ID" value="NZ_CP126446.1"/>
</dbReference>
<dbReference type="Proteomes" id="UP001236652">
    <property type="component" value="Chromosome"/>
</dbReference>
<dbReference type="InterPro" id="IPR029063">
    <property type="entry name" value="SAM-dependent_MTases_sf"/>
</dbReference>
<dbReference type="GO" id="GO:0052913">
    <property type="term" value="F:16S rRNA (guanine(966)-N(2))-methyltransferase activity"/>
    <property type="evidence" value="ECO:0007669"/>
    <property type="project" value="UniProtKB-EC"/>
</dbReference>
<evidence type="ECO:0000256" key="2">
    <source>
        <dbReference type="ARBA" id="ARBA00022679"/>
    </source>
</evidence>
<dbReference type="EMBL" id="CP126446">
    <property type="protein sequence ID" value="WIF99853.1"/>
    <property type="molecule type" value="Genomic_DNA"/>
</dbReference>
<gene>
    <name evidence="3" type="primary">rsmD</name>
    <name evidence="3" type="ORF">QNI29_09390</name>
</gene>
<dbReference type="Pfam" id="PF03602">
    <property type="entry name" value="Cons_hypoth95"/>
    <property type="match status" value="1"/>
</dbReference>
<keyword evidence="2 3" id="KW-0808">Transferase</keyword>
<dbReference type="PANTHER" id="PTHR43542">
    <property type="entry name" value="METHYLTRANSFERASE"/>
    <property type="match status" value="1"/>
</dbReference>
<proteinExistence type="predicted"/>
<name>A0ABY8V321_9BACI</name>
<dbReference type="PIRSF" id="PIRSF004553">
    <property type="entry name" value="CHP00095"/>
    <property type="match status" value="1"/>
</dbReference>
<evidence type="ECO:0000313" key="4">
    <source>
        <dbReference type="Proteomes" id="UP001236652"/>
    </source>
</evidence>
<dbReference type="EC" id="2.1.1.171" evidence="3"/>
<keyword evidence="4" id="KW-1185">Reference proteome</keyword>
<dbReference type="InterPro" id="IPR004398">
    <property type="entry name" value="RNA_MeTrfase_RsmD"/>
</dbReference>